<keyword evidence="5" id="KW-0648">Protein biosynthesis</keyword>
<dbReference type="Pfam" id="PF01272">
    <property type="entry name" value="GreA_GreB"/>
    <property type="match status" value="1"/>
</dbReference>
<proteinExistence type="predicted"/>
<dbReference type="InterPro" id="IPR023459">
    <property type="entry name" value="Tscrpt_elong_fac_GreA/B_fam"/>
</dbReference>
<dbReference type="GO" id="GO:0070063">
    <property type="term" value="F:RNA polymerase binding"/>
    <property type="evidence" value="ECO:0007669"/>
    <property type="project" value="InterPro"/>
</dbReference>
<dbReference type="GO" id="GO:0003677">
    <property type="term" value="F:DNA binding"/>
    <property type="evidence" value="ECO:0007669"/>
    <property type="project" value="InterPro"/>
</dbReference>
<dbReference type="Gene3D" id="3.10.50.30">
    <property type="entry name" value="Transcription elongation factor, GreA/GreB, C-terminal domain"/>
    <property type="match status" value="1"/>
</dbReference>
<dbReference type="GO" id="GO:0003746">
    <property type="term" value="F:translation elongation factor activity"/>
    <property type="evidence" value="ECO:0007669"/>
    <property type="project" value="UniProtKB-KW"/>
</dbReference>
<evidence type="ECO:0000313" key="5">
    <source>
        <dbReference type="EMBL" id="KKQ69966.1"/>
    </source>
</evidence>
<dbReference type="PANTHER" id="PTHR30437:SF4">
    <property type="entry name" value="TRANSCRIPTION ELONGATION FACTOR GREA"/>
    <property type="match status" value="1"/>
</dbReference>
<evidence type="ECO:0000313" key="6">
    <source>
        <dbReference type="Proteomes" id="UP000034022"/>
    </source>
</evidence>
<keyword evidence="2" id="KW-0804">Transcription</keyword>
<dbReference type="InterPro" id="IPR022691">
    <property type="entry name" value="Tscrpt_elong_fac_GreA/B_N"/>
</dbReference>
<evidence type="ECO:0000256" key="2">
    <source>
        <dbReference type="ARBA" id="ARBA00023163"/>
    </source>
</evidence>
<dbReference type="InterPro" id="IPR036805">
    <property type="entry name" value="Tscrpt_elong_fac_GreA/B_N_sf"/>
</dbReference>
<evidence type="ECO:0000256" key="1">
    <source>
        <dbReference type="ARBA" id="ARBA00023015"/>
    </source>
</evidence>
<dbReference type="Proteomes" id="UP000034022">
    <property type="component" value="Unassembled WGS sequence"/>
</dbReference>
<dbReference type="GO" id="GO:0006354">
    <property type="term" value="P:DNA-templated transcription elongation"/>
    <property type="evidence" value="ECO:0007669"/>
    <property type="project" value="TreeGrafter"/>
</dbReference>
<feature type="domain" description="Transcription elongation factor GreA/GreB C-terminal" evidence="3">
    <location>
        <begin position="94"/>
        <end position="160"/>
    </location>
</feature>
<dbReference type="InterPro" id="IPR001437">
    <property type="entry name" value="Tscrpt_elong_fac_GreA/B_C"/>
</dbReference>
<evidence type="ECO:0000259" key="4">
    <source>
        <dbReference type="Pfam" id="PF03449"/>
    </source>
</evidence>
<keyword evidence="1" id="KW-0805">Transcription regulation</keyword>
<dbReference type="Pfam" id="PF03449">
    <property type="entry name" value="GreA_GreB_N"/>
    <property type="match status" value="1"/>
</dbReference>
<dbReference type="EMBL" id="LBUU01000008">
    <property type="protein sequence ID" value="KKQ69966.1"/>
    <property type="molecule type" value="Genomic_DNA"/>
</dbReference>
<dbReference type="AlphaFoldDB" id="A0A0G0MYI1"/>
<dbReference type="SUPFAM" id="SSF46557">
    <property type="entry name" value="GreA transcript cleavage protein, N-terminal domain"/>
    <property type="match status" value="1"/>
</dbReference>
<reference evidence="5" key="1">
    <citation type="journal article" date="2015" name="Nature">
        <title>rRNA introns, odd ribosomes, and small enigmatic genomes across a large radiation of phyla.</title>
        <authorList>
            <person name="Brown C.T."/>
            <person name="Hug L.A."/>
            <person name="Thomas B.C."/>
            <person name="Sharon I."/>
            <person name="Castelle C.J."/>
            <person name="Singh A."/>
            <person name="Wilkins M.J."/>
            <person name="Williams K.H."/>
            <person name="Banfield J.F."/>
        </authorList>
    </citation>
    <scope>NUCLEOTIDE SEQUENCE [LARGE SCALE GENOMIC DNA]</scope>
</reference>
<dbReference type="Gene3D" id="1.10.287.180">
    <property type="entry name" value="Transcription elongation factor, GreA/GreB, N-terminal domain"/>
    <property type="match status" value="1"/>
</dbReference>
<name>A0A0G0MYI1_9BACT</name>
<dbReference type="InterPro" id="IPR036953">
    <property type="entry name" value="GreA/GreB_C_sf"/>
</dbReference>
<accession>A0A0G0MYI1</accession>
<sequence>MQTPQRKPGKYTGIKADPNITQAKYNELEAKLEKLKHSTVFAIAEVKRLAADGDFSENHAYSMAKGRLRGINQRILDIEDHLRRANIIHPQANSETVQLGSLVTVEINNKQKTFQILGSAETNPNKGIISNNSPIGAALMGKRVGGIVQVRAVVYRVIKIN</sequence>
<feature type="domain" description="Transcription elongation factor GreA/GreB N-terminal" evidence="4">
    <location>
        <begin position="20"/>
        <end position="87"/>
    </location>
</feature>
<dbReference type="GO" id="GO:0032784">
    <property type="term" value="P:regulation of DNA-templated transcription elongation"/>
    <property type="evidence" value="ECO:0007669"/>
    <property type="project" value="InterPro"/>
</dbReference>
<evidence type="ECO:0000259" key="3">
    <source>
        <dbReference type="Pfam" id="PF01272"/>
    </source>
</evidence>
<protein>
    <submittedName>
        <fullName evidence="5">Transcription elongation factor GreA</fullName>
    </submittedName>
</protein>
<dbReference type="PANTHER" id="PTHR30437">
    <property type="entry name" value="TRANSCRIPTION ELONGATION FACTOR GREA"/>
    <property type="match status" value="1"/>
</dbReference>
<comment type="caution">
    <text evidence="5">The sequence shown here is derived from an EMBL/GenBank/DDBJ whole genome shotgun (WGS) entry which is preliminary data.</text>
</comment>
<dbReference type="PIRSF" id="PIRSF006092">
    <property type="entry name" value="GreA_GreB"/>
    <property type="match status" value="1"/>
</dbReference>
<dbReference type="SUPFAM" id="SSF54534">
    <property type="entry name" value="FKBP-like"/>
    <property type="match status" value="1"/>
</dbReference>
<gene>
    <name evidence="5" type="ORF">US91_C0008G0086</name>
</gene>
<organism evidence="5 6">
    <name type="scientific">Candidatus Falkowbacteria bacterium GW2011_GWE1_38_31</name>
    <dbReference type="NCBI Taxonomy" id="1618638"/>
    <lineage>
        <taxon>Bacteria</taxon>
        <taxon>Candidatus Falkowiibacteriota</taxon>
    </lineage>
</organism>
<keyword evidence="5" id="KW-0251">Elongation factor</keyword>